<sequence length="149" mass="16113">MFDFSWTAILLAVAPLLWAAISPVALKILAAALAVLVIGRIVLPARLRIVAVTAAAGVAAFAFCWQVAVTDGAQRMLAHDHAVALQAEQLRAEKAEAITHEALELRARDQAAHDADLSKIKELTDALARDPRRDGVCVPRPLSRRLRQL</sequence>
<keyword evidence="1" id="KW-0472">Membrane</keyword>
<name>A0A6B9FUR0_9HYPH</name>
<dbReference type="AlphaFoldDB" id="A0A6B9FUR0"/>
<dbReference type="KEGG" id="mmes:MMSR116_29045"/>
<dbReference type="Proteomes" id="UP000012488">
    <property type="component" value="Chromosome"/>
</dbReference>
<feature type="transmembrane region" description="Helical" evidence="1">
    <location>
        <begin position="49"/>
        <end position="68"/>
    </location>
</feature>
<dbReference type="RefSeq" id="WP_010684331.1">
    <property type="nucleotide sequence ID" value="NZ_CP043538.1"/>
</dbReference>
<keyword evidence="1" id="KW-0812">Transmembrane</keyword>
<dbReference type="EMBL" id="CP043538">
    <property type="protein sequence ID" value="QGY05486.1"/>
    <property type="molecule type" value="Genomic_DNA"/>
</dbReference>
<gene>
    <name evidence="2" type="ORF">MMSR116_29045</name>
</gene>
<keyword evidence="1" id="KW-1133">Transmembrane helix</keyword>
<evidence type="ECO:0000256" key="1">
    <source>
        <dbReference type="SAM" id="Phobius"/>
    </source>
</evidence>
<reference evidence="2 3" key="2">
    <citation type="journal article" date="2013" name="Genome Announc.">
        <title>Draft Genome Sequence of Methylobacterium mesophilicum Strain SR1.6/6, Isolated from Citrus sinensis.</title>
        <authorList>
            <person name="Marinho Almeida D."/>
            <person name="Dini-Andreote F."/>
            <person name="Camargo Neves A.A."/>
            <person name="Juca Ramos R.T."/>
            <person name="Andreote F.D."/>
            <person name="Carneiro A.R."/>
            <person name="Oliveira de Souza Lima A."/>
            <person name="Caracciolo Gomes de Sa P.H."/>
            <person name="Ribeiro Barbosa M.S."/>
            <person name="Araujo W.L."/>
            <person name="Silva A."/>
        </authorList>
    </citation>
    <scope>NUCLEOTIDE SEQUENCE [LARGE SCALE GENOMIC DNA]</scope>
    <source>
        <strain evidence="2 3">SR1.6/6</strain>
    </source>
</reference>
<evidence type="ECO:0000313" key="3">
    <source>
        <dbReference type="Proteomes" id="UP000012488"/>
    </source>
</evidence>
<protein>
    <submittedName>
        <fullName evidence="2">Uncharacterized protein</fullName>
    </submittedName>
</protein>
<accession>A0A6B9FUR0</accession>
<proteinExistence type="predicted"/>
<organism evidence="2 3">
    <name type="scientific">Methylobacterium mesophilicum SR1.6/6</name>
    <dbReference type="NCBI Taxonomy" id="908290"/>
    <lineage>
        <taxon>Bacteria</taxon>
        <taxon>Pseudomonadati</taxon>
        <taxon>Pseudomonadota</taxon>
        <taxon>Alphaproteobacteria</taxon>
        <taxon>Hyphomicrobiales</taxon>
        <taxon>Methylobacteriaceae</taxon>
        <taxon>Methylobacterium</taxon>
    </lineage>
</organism>
<reference evidence="2 3" key="1">
    <citation type="journal article" date="2012" name="Genet. Mol. Biol.">
        <title>Analysis of 16S rRNA and mxaF genes revealing insights into Methylobacterium niche-specific plant association.</title>
        <authorList>
            <person name="Dourado M.N."/>
            <person name="Andreote F.D."/>
            <person name="Dini-Andreote F."/>
            <person name="Conti R."/>
            <person name="Araujo J.M."/>
            <person name="Araujo W.L."/>
        </authorList>
    </citation>
    <scope>NUCLEOTIDE SEQUENCE [LARGE SCALE GENOMIC DNA]</scope>
    <source>
        <strain evidence="2 3">SR1.6/6</strain>
    </source>
</reference>
<feature type="transmembrane region" description="Helical" evidence="1">
    <location>
        <begin position="6"/>
        <end position="37"/>
    </location>
</feature>
<evidence type="ECO:0000313" key="2">
    <source>
        <dbReference type="EMBL" id="QGY05486.1"/>
    </source>
</evidence>